<dbReference type="AlphaFoldDB" id="A0A4Z0MDQ4"/>
<dbReference type="RefSeq" id="WP_135532810.1">
    <property type="nucleotide sequence ID" value="NZ_SRKZ01000008.1"/>
</dbReference>
<dbReference type="EMBL" id="SRKZ01000008">
    <property type="protein sequence ID" value="TGD77624.1"/>
    <property type="molecule type" value="Genomic_DNA"/>
</dbReference>
<dbReference type="OrthoDB" id="1038500at2"/>
<comment type="caution">
    <text evidence="1">The sequence shown here is derived from an EMBL/GenBank/DDBJ whole genome shotgun (WGS) entry which is preliminary data.</text>
</comment>
<gene>
    <name evidence="1" type="ORF">EU557_22885</name>
</gene>
<name>A0A4Z0MDQ4_9BACT</name>
<evidence type="ECO:0000313" key="2">
    <source>
        <dbReference type="Proteomes" id="UP000298284"/>
    </source>
</evidence>
<reference evidence="1 2" key="1">
    <citation type="submission" date="2019-04" db="EMBL/GenBank/DDBJ databases">
        <authorList>
            <person name="Feng G."/>
            <person name="Zhang J."/>
            <person name="Zhu H."/>
        </authorList>
    </citation>
    <scope>NUCLEOTIDE SEQUENCE [LARGE SCALE GENOMIC DNA]</scope>
    <source>
        <strain evidence="1 2">JCM 19491</strain>
    </source>
</reference>
<protein>
    <submittedName>
        <fullName evidence="1">Uncharacterized protein</fullName>
    </submittedName>
</protein>
<accession>A0A4Z0MDQ4</accession>
<keyword evidence="2" id="KW-1185">Reference proteome</keyword>
<organism evidence="1 2">
    <name type="scientific">Hymenobacter wooponensis</name>
    <dbReference type="NCBI Taxonomy" id="1525360"/>
    <lineage>
        <taxon>Bacteria</taxon>
        <taxon>Pseudomonadati</taxon>
        <taxon>Bacteroidota</taxon>
        <taxon>Cytophagia</taxon>
        <taxon>Cytophagales</taxon>
        <taxon>Hymenobacteraceae</taxon>
        <taxon>Hymenobacter</taxon>
    </lineage>
</organism>
<evidence type="ECO:0000313" key="1">
    <source>
        <dbReference type="EMBL" id="TGD77624.1"/>
    </source>
</evidence>
<dbReference type="Proteomes" id="UP000298284">
    <property type="component" value="Unassembled WGS sequence"/>
</dbReference>
<proteinExistence type="predicted"/>
<sequence>MAQIICAAEAPASVKDAVPTKRNQVFNSLTLWLLRTLLPGHHPRPGGLDQLYVLRKFPIPDDKNLVEMFERGGGRHLMVT</sequence>